<protein>
    <submittedName>
        <fullName evidence="1">Protein kinase putative</fullName>
    </submittedName>
</protein>
<dbReference type="GO" id="GO:0016301">
    <property type="term" value="F:kinase activity"/>
    <property type="evidence" value="ECO:0007669"/>
    <property type="project" value="UniProtKB-KW"/>
</dbReference>
<keyword evidence="1" id="KW-0808">Transferase</keyword>
<reference evidence="1" key="1">
    <citation type="journal article" date="2011" name="PLoS Biol.">
        <title>Gene gain and loss during evolution of obligate parasitism in the white rust pathogen of Arabidopsis thaliana.</title>
        <authorList>
            <person name="Kemen E."/>
            <person name="Gardiner A."/>
            <person name="Schultz-Larsen T."/>
            <person name="Kemen A.C."/>
            <person name="Balmuth A.L."/>
            <person name="Robert-Seilaniantz A."/>
            <person name="Bailey K."/>
            <person name="Holub E."/>
            <person name="Studholme D.J."/>
            <person name="Maclean D."/>
            <person name="Jones J.D."/>
        </authorList>
    </citation>
    <scope>NUCLEOTIDE SEQUENCE</scope>
</reference>
<dbReference type="PANTHER" id="PTHR38899">
    <property type="entry name" value="DOMAIN OOKINETE PROTEIN, PUTATIVE-RELATED"/>
    <property type="match status" value="1"/>
</dbReference>
<gene>
    <name evidence="1" type="primary">AlNc14C2G278</name>
    <name evidence="1" type="ORF">ALNC14_003130</name>
</gene>
<evidence type="ECO:0000313" key="1">
    <source>
        <dbReference type="EMBL" id="CCA14170.1"/>
    </source>
</evidence>
<dbReference type="AlphaFoldDB" id="F0VZE0"/>
<dbReference type="HOGENOM" id="CLU_081127_1_0_1"/>
<keyword evidence="1" id="KW-0418">Kinase</keyword>
<reference evidence="1" key="2">
    <citation type="submission" date="2011-02" db="EMBL/GenBank/DDBJ databases">
        <authorList>
            <person name="MacLean D."/>
        </authorList>
    </citation>
    <scope>NUCLEOTIDE SEQUENCE</scope>
</reference>
<accession>F0VZE0</accession>
<dbReference type="EMBL" id="FR824047">
    <property type="protein sequence ID" value="CCA14170.1"/>
    <property type="molecule type" value="Genomic_DNA"/>
</dbReference>
<organism evidence="1">
    <name type="scientific">Albugo laibachii Nc14</name>
    <dbReference type="NCBI Taxonomy" id="890382"/>
    <lineage>
        <taxon>Eukaryota</taxon>
        <taxon>Sar</taxon>
        <taxon>Stramenopiles</taxon>
        <taxon>Oomycota</taxon>
        <taxon>Peronosporomycetes</taxon>
        <taxon>Albuginales</taxon>
        <taxon>Albuginaceae</taxon>
        <taxon>Albugo</taxon>
    </lineage>
</organism>
<name>F0VZE0_9STRA</name>
<sequence>MEIMTTQTPQLLAAPHSLDNPCHISASHPPDATAHYAKCPTRERTVVVFDWDDTLCPSSWLHANNLLPKCRGDPVFLSAQQQKTLETISSNVIRIIKKAVSFGPVFIVTAAEYGWVELSCSLFMQSAQEILDLPDVHVVSARTWYEQTFGYEGNANCWKYEVMQLIAQKCFAESSTSLDTYFNFVSIGDSMAERDACHLAIENISNTYAKTLKYVEQPGSEELIQQLQLTFESFDQMCTWENSLDLQLTRSQLQELQNLNKTNTI</sequence>
<dbReference type="PANTHER" id="PTHR38899:SF1">
    <property type="entry name" value="PROTEIN KINASE"/>
    <property type="match status" value="1"/>
</dbReference>
<proteinExistence type="predicted"/>